<feature type="domain" description="Fumarate lyase N-terminal" evidence="4">
    <location>
        <begin position="15"/>
        <end position="345"/>
    </location>
</feature>
<dbReference type="PRINTS" id="PR00145">
    <property type="entry name" value="ARGSUCLYASE"/>
</dbReference>
<comment type="caution">
    <text evidence="6">The sequence shown here is derived from an EMBL/GenBank/DDBJ whole genome shotgun (WGS) entry which is preliminary data.</text>
</comment>
<evidence type="ECO:0000313" key="7">
    <source>
        <dbReference type="Proteomes" id="UP001470230"/>
    </source>
</evidence>
<gene>
    <name evidence="6" type="ORF">M9Y10_035118</name>
</gene>
<dbReference type="Pfam" id="PF10415">
    <property type="entry name" value="FumaraseC_C"/>
    <property type="match status" value="1"/>
</dbReference>
<sequence>MTQAQGFRKEYDSFGPINVAAEQHWGAQTQRSLQNFRISTEKMPMELIHALAYIKRAAAIVNCDLGKLDKTKRDAIVKAADDIILNVYKGDFPLAIWQTGSGTQTNMNVNEVIANLASEYMGGGMGEKRTVHPNDDVNKGQSSNDTFPTAMHIAAARSINDLVLPAVRKLRDALQAKSVQFRDVIKIGRTHLQDATPLTLGQEFSGYVDELDIAMEIIQNTLPRLTQLAIGGTAVGTGLNAHPEFSPRICAELSRELSIQFHSAPNKFSALAGHEPIIAAHSALKTLAAALFKIANDIRWLASGPRSGLGEIHIPENEPGSSIMPGKVNPTQCEAVTMACTRVFGNDTTVTFAGASGNFELNVFKPVIIDAFMQTVRLMTDCSTSFRINCVEGITANVERIGELMERSLMLATALTPYIGYDKAAKIAMHANKNNLSLRESATTFGGLTNEQFDEWVVPSKMIGNQQ</sequence>
<keyword evidence="3" id="KW-0456">Lyase</keyword>
<dbReference type="InterPro" id="IPR020557">
    <property type="entry name" value="Fumarate_lyase_CS"/>
</dbReference>
<evidence type="ECO:0000259" key="4">
    <source>
        <dbReference type="Pfam" id="PF00206"/>
    </source>
</evidence>
<dbReference type="PROSITE" id="PS00163">
    <property type="entry name" value="FUMARATE_LYASES"/>
    <property type="match status" value="1"/>
</dbReference>
<evidence type="ECO:0000256" key="2">
    <source>
        <dbReference type="ARBA" id="ARBA00012921"/>
    </source>
</evidence>
<dbReference type="SUPFAM" id="SSF48557">
    <property type="entry name" value="L-aspartase-like"/>
    <property type="match status" value="1"/>
</dbReference>
<evidence type="ECO:0000256" key="1">
    <source>
        <dbReference type="ARBA" id="ARBA00009084"/>
    </source>
</evidence>
<dbReference type="InterPro" id="IPR024083">
    <property type="entry name" value="Fumarase/histidase_N"/>
</dbReference>
<comment type="similarity">
    <text evidence="1">Belongs to the class-II fumarase/aspartase family. Fumarase subfamily.</text>
</comment>
<protein>
    <recommendedName>
        <fullName evidence="2">fumarate hydratase</fullName>
        <ecNumber evidence="2">4.2.1.2</ecNumber>
    </recommendedName>
</protein>
<dbReference type="Pfam" id="PF00206">
    <property type="entry name" value="Lyase_1"/>
    <property type="match status" value="1"/>
</dbReference>
<accession>A0ABR2KHQ2</accession>
<dbReference type="PRINTS" id="PR00149">
    <property type="entry name" value="FUMRATELYASE"/>
</dbReference>
<proteinExistence type="inferred from homology"/>
<dbReference type="InterPro" id="IPR008948">
    <property type="entry name" value="L-Aspartase-like"/>
</dbReference>
<dbReference type="PANTHER" id="PTHR11444">
    <property type="entry name" value="ASPARTATEAMMONIA/ARGININOSUCCINATE/ADENYLOSUCCINATE LYASE"/>
    <property type="match status" value="1"/>
</dbReference>
<dbReference type="CDD" id="cd01362">
    <property type="entry name" value="Fumarase_classII"/>
    <property type="match status" value="1"/>
</dbReference>
<reference evidence="6 7" key="1">
    <citation type="submission" date="2024-04" db="EMBL/GenBank/DDBJ databases">
        <title>Tritrichomonas musculus Genome.</title>
        <authorList>
            <person name="Alves-Ferreira E."/>
            <person name="Grigg M."/>
            <person name="Lorenzi H."/>
            <person name="Galac M."/>
        </authorList>
    </citation>
    <scope>NUCLEOTIDE SEQUENCE [LARGE SCALE GENOMIC DNA]</scope>
    <source>
        <strain evidence="6 7">EAF2021</strain>
    </source>
</reference>
<dbReference type="InterPro" id="IPR005677">
    <property type="entry name" value="Fum_hydII"/>
</dbReference>
<dbReference type="NCBIfam" id="NF008909">
    <property type="entry name" value="PRK12273.1"/>
    <property type="match status" value="1"/>
</dbReference>
<dbReference type="HAMAP" id="MF_00743">
    <property type="entry name" value="FumaraseC"/>
    <property type="match status" value="1"/>
</dbReference>
<dbReference type="PANTHER" id="PTHR11444:SF1">
    <property type="entry name" value="FUMARATE HYDRATASE, MITOCHONDRIAL"/>
    <property type="match status" value="1"/>
</dbReference>
<dbReference type="Proteomes" id="UP001470230">
    <property type="component" value="Unassembled WGS sequence"/>
</dbReference>
<dbReference type="EMBL" id="JAPFFF010000005">
    <property type="protein sequence ID" value="KAK8890343.1"/>
    <property type="molecule type" value="Genomic_DNA"/>
</dbReference>
<dbReference type="InterPro" id="IPR000362">
    <property type="entry name" value="Fumarate_lyase_fam"/>
</dbReference>
<feature type="domain" description="Fumarase C C-terminal" evidence="5">
    <location>
        <begin position="411"/>
        <end position="463"/>
    </location>
</feature>
<dbReference type="EC" id="4.2.1.2" evidence="2"/>
<evidence type="ECO:0000313" key="6">
    <source>
        <dbReference type="EMBL" id="KAK8890343.1"/>
    </source>
</evidence>
<keyword evidence="7" id="KW-1185">Reference proteome</keyword>
<organism evidence="6 7">
    <name type="scientific">Tritrichomonas musculus</name>
    <dbReference type="NCBI Taxonomy" id="1915356"/>
    <lineage>
        <taxon>Eukaryota</taxon>
        <taxon>Metamonada</taxon>
        <taxon>Parabasalia</taxon>
        <taxon>Tritrichomonadida</taxon>
        <taxon>Tritrichomonadidae</taxon>
        <taxon>Tritrichomonas</taxon>
    </lineage>
</organism>
<dbReference type="InterPro" id="IPR018951">
    <property type="entry name" value="Fumarase_C_C"/>
</dbReference>
<evidence type="ECO:0000259" key="5">
    <source>
        <dbReference type="Pfam" id="PF10415"/>
    </source>
</evidence>
<dbReference type="NCBIfam" id="TIGR00979">
    <property type="entry name" value="fumC_II"/>
    <property type="match status" value="1"/>
</dbReference>
<dbReference type="Gene3D" id="1.20.200.10">
    <property type="entry name" value="Fumarase/aspartase (Central domain)"/>
    <property type="match status" value="1"/>
</dbReference>
<dbReference type="Gene3D" id="1.10.275.10">
    <property type="entry name" value="Fumarase/aspartase (N-terminal domain)"/>
    <property type="match status" value="1"/>
</dbReference>
<dbReference type="InterPro" id="IPR022761">
    <property type="entry name" value="Fumarate_lyase_N"/>
</dbReference>
<evidence type="ECO:0000256" key="3">
    <source>
        <dbReference type="ARBA" id="ARBA00023239"/>
    </source>
</evidence>
<name>A0ABR2KHQ2_9EUKA</name>
<dbReference type="Gene3D" id="1.10.40.30">
    <property type="entry name" value="Fumarase/aspartase (C-terminal domain)"/>
    <property type="match status" value="1"/>
</dbReference>